<reference evidence="2 3" key="1">
    <citation type="submission" date="2014-03" db="EMBL/GenBank/DDBJ databases">
        <title>Whole genome sequence of Novosphingobium resinovorum KF1.</title>
        <authorList>
            <person name="Gan H.M."/>
            <person name="Gan H.Y."/>
            <person name="Chew T.H."/>
            <person name="Savka M.A."/>
        </authorList>
    </citation>
    <scope>NUCLEOTIDE SEQUENCE [LARGE SCALE GENOMIC DNA]</scope>
    <source>
        <strain evidence="2 3">KF1</strain>
    </source>
</reference>
<protein>
    <recommendedName>
        <fullName evidence="1">TNase-like domain-containing protein</fullName>
    </recommendedName>
</protein>
<accession>A0A031JV13</accession>
<evidence type="ECO:0000259" key="1">
    <source>
        <dbReference type="PROSITE" id="PS50830"/>
    </source>
</evidence>
<dbReference type="SUPFAM" id="SSF50199">
    <property type="entry name" value="Staphylococcal nuclease"/>
    <property type="match status" value="1"/>
</dbReference>
<organism evidence="2 3">
    <name type="scientific">Novosphingobium resinovorum</name>
    <dbReference type="NCBI Taxonomy" id="158500"/>
    <lineage>
        <taxon>Bacteria</taxon>
        <taxon>Pseudomonadati</taxon>
        <taxon>Pseudomonadota</taxon>
        <taxon>Alphaproteobacteria</taxon>
        <taxon>Sphingomonadales</taxon>
        <taxon>Sphingomonadaceae</taxon>
        <taxon>Novosphingobium</taxon>
    </lineage>
</organism>
<proteinExistence type="predicted"/>
<dbReference type="RefSeq" id="WP_036527462.1">
    <property type="nucleotide sequence ID" value="NZ_BSFC01000019.1"/>
</dbReference>
<name>A0A031JV13_9SPHN</name>
<dbReference type="PROSITE" id="PS50830">
    <property type="entry name" value="TNASE_3"/>
    <property type="match status" value="1"/>
</dbReference>
<evidence type="ECO:0000313" key="2">
    <source>
        <dbReference type="EMBL" id="EZP80207.1"/>
    </source>
</evidence>
<feature type="domain" description="TNase-like" evidence="1">
    <location>
        <begin position="19"/>
        <end position="129"/>
    </location>
</feature>
<dbReference type="InterPro" id="IPR016071">
    <property type="entry name" value="Staphylococal_nuclease_OB-fold"/>
</dbReference>
<comment type="caution">
    <text evidence="2">The sequence shown here is derived from an EMBL/GenBank/DDBJ whole genome shotgun (WGS) entry which is preliminary data.</text>
</comment>
<dbReference type="PATRIC" id="fig|158500.4.peg.3698"/>
<dbReference type="STRING" id="158500.BES08_12010"/>
<dbReference type="SMART" id="SM00318">
    <property type="entry name" value="SNc"/>
    <property type="match status" value="1"/>
</dbReference>
<dbReference type="Pfam" id="PF00565">
    <property type="entry name" value="SNase"/>
    <property type="match status" value="1"/>
</dbReference>
<dbReference type="AlphaFoldDB" id="A0A031JV13"/>
<gene>
    <name evidence="2" type="ORF">BV97_03622</name>
</gene>
<dbReference type="Gene3D" id="2.40.50.90">
    <property type="match status" value="1"/>
</dbReference>
<dbReference type="Proteomes" id="UP000024329">
    <property type="component" value="Unassembled WGS sequence"/>
</dbReference>
<sequence length="129" mass="14036">MSLLLAIAAASASASGICVSSIHDGDTIRLCSGERVRLADIDAPELDGSARCEKAQRKKLAASKNPPWCDFQLGNESRDALKNLIGQGHVTIERLGKDAYGRTLAHIYVNERDAGKYLITWGLARQWVK</sequence>
<dbReference type="eggNOG" id="COG1525">
    <property type="taxonomic scope" value="Bacteria"/>
</dbReference>
<evidence type="ECO:0000313" key="3">
    <source>
        <dbReference type="Proteomes" id="UP000024329"/>
    </source>
</evidence>
<dbReference type="EMBL" id="JFYZ01000018">
    <property type="protein sequence ID" value="EZP80207.1"/>
    <property type="molecule type" value="Genomic_DNA"/>
</dbReference>
<dbReference type="InterPro" id="IPR035437">
    <property type="entry name" value="SNase_OB-fold_sf"/>
</dbReference>